<dbReference type="EMBL" id="JACHIN010000005">
    <property type="protein sequence ID" value="MBB5078620.1"/>
    <property type="molecule type" value="Genomic_DNA"/>
</dbReference>
<evidence type="ECO:0000256" key="1">
    <source>
        <dbReference type="SAM" id="SignalP"/>
    </source>
</evidence>
<keyword evidence="1" id="KW-0732">Signal</keyword>
<reference evidence="2 3" key="1">
    <citation type="submission" date="2020-08" db="EMBL/GenBank/DDBJ databases">
        <title>Genomic Encyclopedia of Type Strains, Phase IV (KMG-IV): sequencing the most valuable type-strain genomes for metagenomic binning, comparative biology and taxonomic classification.</title>
        <authorList>
            <person name="Goeker M."/>
        </authorList>
    </citation>
    <scope>NUCLEOTIDE SEQUENCE [LARGE SCALE GENOMIC DNA]</scope>
    <source>
        <strain evidence="2 3">DSM 45385</strain>
    </source>
</reference>
<organism evidence="2 3">
    <name type="scientific">Nonomuraea endophytica</name>
    <dbReference type="NCBI Taxonomy" id="714136"/>
    <lineage>
        <taxon>Bacteria</taxon>
        <taxon>Bacillati</taxon>
        <taxon>Actinomycetota</taxon>
        <taxon>Actinomycetes</taxon>
        <taxon>Streptosporangiales</taxon>
        <taxon>Streptosporangiaceae</taxon>
        <taxon>Nonomuraea</taxon>
    </lineage>
</organism>
<feature type="signal peptide" evidence="1">
    <location>
        <begin position="1"/>
        <end position="28"/>
    </location>
</feature>
<name>A0A7W8A4D1_9ACTN</name>
<proteinExistence type="predicted"/>
<dbReference type="AlphaFoldDB" id="A0A7W8A4D1"/>
<sequence>MKKSTTASIVAAAALITFTVLPGQTAQAATTTCTIKVFAQECNTGIMPTPGNVMWTEVRNCYVSGVGSSVRWKLVDIVSRRTVASGTVPWGKQFQKSTTGLYSEYRLELYDGNPGARGRMLNTNPSWGGGWSNC</sequence>
<dbReference type="RefSeq" id="WP_184963517.1">
    <property type="nucleotide sequence ID" value="NZ_JACHIN010000005.1"/>
</dbReference>
<gene>
    <name evidence="2" type="ORF">HNR40_004106</name>
</gene>
<evidence type="ECO:0000313" key="3">
    <source>
        <dbReference type="Proteomes" id="UP000568380"/>
    </source>
</evidence>
<evidence type="ECO:0000313" key="2">
    <source>
        <dbReference type="EMBL" id="MBB5078620.1"/>
    </source>
</evidence>
<comment type="caution">
    <text evidence="2">The sequence shown here is derived from an EMBL/GenBank/DDBJ whole genome shotgun (WGS) entry which is preliminary data.</text>
</comment>
<feature type="chain" id="PRO_5031004058" description="Secreted protein" evidence="1">
    <location>
        <begin position="29"/>
        <end position="134"/>
    </location>
</feature>
<keyword evidence="3" id="KW-1185">Reference proteome</keyword>
<protein>
    <recommendedName>
        <fullName evidence="4">Secreted protein</fullName>
    </recommendedName>
</protein>
<dbReference type="Proteomes" id="UP000568380">
    <property type="component" value="Unassembled WGS sequence"/>
</dbReference>
<evidence type="ECO:0008006" key="4">
    <source>
        <dbReference type="Google" id="ProtNLM"/>
    </source>
</evidence>
<accession>A0A7W8A4D1</accession>